<dbReference type="HOGENOM" id="CLU_1162033_0_0_1"/>
<evidence type="ECO:0000313" key="3">
    <source>
        <dbReference type="Proteomes" id="UP000008549"/>
    </source>
</evidence>
<dbReference type="Proteomes" id="UP000008549">
    <property type="component" value="Unassembled WGS sequence"/>
</dbReference>
<reference evidence="2 3" key="1">
    <citation type="journal article" date="2003" name="PLoS Biol.">
        <title>The genome sequence of Caenorhabditis briggsae: a platform for comparative genomics.</title>
        <authorList>
            <person name="Stein L.D."/>
            <person name="Bao Z."/>
            <person name="Blasiar D."/>
            <person name="Blumenthal T."/>
            <person name="Brent M.R."/>
            <person name="Chen N."/>
            <person name="Chinwalla A."/>
            <person name="Clarke L."/>
            <person name="Clee C."/>
            <person name="Coghlan A."/>
            <person name="Coulson A."/>
            <person name="D'Eustachio P."/>
            <person name="Fitch D.H."/>
            <person name="Fulton L.A."/>
            <person name="Fulton R.E."/>
            <person name="Griffiths-Jones S."/>
            <person name="Harris T.W."/>
            <person name="Hillier L.W."/>
            <person name="Kamath R."/>
            <person name="Kuwabara P.E."/>
            <person name="Mardis E.R."/>
            <person name="Marra M.A."/>
            <person name="Miner T.L."/>
            <person name="Minx P."/>
            <person name="Mullikin J.C."/>
            <person name="Plumb R.W."/>
            <person name="Rogers J."/>
            <person name="Schein J.E."/>
            <person name="Sohrmann M."/>
            <person name="Spieth J."/>
            <person name="Stajich J.E."/>
            <person name="Wei C."/>
            <person name="Willey D."/>
            <person name="Wilson R.K."/>
            <person name="Durbin R."/>
            <person name="Waterston R.H."/>
        </authorList>
    </citation>
    <scope>NUCLEOTIDE SEQUENCE [LARGE SCALE GENOMIC DNA]</scope>
    <source>
        <strain evidence="2 3">AF16</strain>
    </source>
</reference>
<dbReference type="RefSeq" id="XP_002646988.2">
    <property type="nucleotide sequence ID" value="XM_002646942.2"/>
</dbReference>
<keyword evidence="3" id="KW-1185">Reference proteome</keyword>
<sequence>MLRTVQRTPRVVPLPAGSLAKMAKHYAPFSVRNSCQVETINSNGLELSAMKGNNKYFGLDPSIHYNHTLRIYRNQNKTKEYIQKNDIFLYIQNYLLHKDPLLENRVALIMLSYYFKLEEKKLEDTCEFVEFEKKAFDTLDMELNKLLVDMRKTIRIEAMGLTCQKMLKKFQKLLPVPMSEKEMEALMGVLKHLFSLAQCTQKDAENVSVLMYTYCATLIPGVQKIVKRDHSGFFLKANR</sequence>
<name>A8Y015_CAEBR</name>
<dbReference type="Pfam" id="PF25100">
    <property type="entry name" value="DUF7809"/>
    <property type="match status" value="1"/>
</dbReference>
<dbReference type="AlphaFoldDB" id="A8Y015"/>
<dbReference type="InParanoid" id="A8Y015"/>
<dbReference type="EMBL" id="HE601136">
    <property type="protein sequence ID" value="CAP38232.2"/>
    <property type="molecule type" value="Genomic_DNA"/>
</dbReference>
<dbReference type="CTD" id="8588987"/>
<accession>A8Y015</accession>
<proteinExistence type="predicted"/>
<dbReference type="STRING" id="6238.A8Y015"/>
<evidence type="ECO:0000313" key="2">
    <source>
        <dbReference type="EMBL" id="CAP38232.2"/>
    </source>
</evidence>
<reference evidence="2 3" key="2">
    <citation type="journal article" date="2011" name="PLoS Genet.">
        <title>Caenorhabditis briggsae recombinant inbred line genotypes reveal inter-strain incompatibility and the evolution of recombination.</title>
        <authorList>
            <person name="Ross J.A."/>
            <person name="Koboldt D.C."/>
            <person name="Staisch J.E."/>
            <person name="Chamberlin H.M."/>
            <person name="Gupta B.P."/>
            <person name="Miller R.D."/>
            <person name="Baird S.E."/>
            <person name="Haag E.S."/>
        </authorList>
    </citation>
    <scope>NUCLEOTIDE SEQUENCE [LARGE SCALE GENOMIC DNA]</scope>
    <source>
        <strain evidence="2 3">AF16</strain>
    </source>
</reference>
<evidence type="ECO:0000259" key="1">
    <source>
        <dbReference type="Pfam" id="PF25100"/>
    </source>
</evidence>
<organism evidence="2 3">
    <name type="scientific">Caenorhabditis briggsae</name>
    <dbReference type="NCBI Taxonomy" id="6238"/>
    <lineage>
        <taxon>Eukaryota</taxon>
        <taxon>Metazoa</taxon>
        <taxon>Ecdysozoa</taxon>
        <taxon>Nematoda</taxon>
        <taxon>Chromadorea</taxon>
        <taxon>Rhabditida</taxon>
        <taxon>Rhabditina</taxon>
        <taxon>Rhabditomorpha</taxon>
        <taxon>Rhabditoidea</taxon>
        <taxon>Rhabditidae</taxon>
        <taxon>Peloderinae</taxon>
        <taxon>Caenorhabditis</taxon>
    </lineage>
</organism>
<dbReference type="eggNOG" id="ENOG502RT8H">
    <property type="taxonomic scope" value="Eukaryota"/>
</dbReference>
<gene>
    <name evidence="2" type="ORF">CBG21424</name>
    <name evidence="2" type="ORF">CBG_21424</name>
</gene>
<dbReference type="GeneID" id="8588987"/>
<dbReference type="KEGG" id="cbr:CBG_21424"/>
<feature type="domain" description="DUF7809" evidence="1">
    <location>
        <begin position="81"/>
        <end position="235"/>
    </location>
</feature>
<dbReference type="InterPro" id="IPR056711">
    <property type="entry name" value="DUF7809"/>
</dbReference>
<protein>
    <submittedName>
        <fullName evidence="2">Protein CBG21424</fullName>
    </submittedName>
</protein>